<dbReference type="STRING" id="765440.A0A0C3CI60"/>
<dbReference type="AlphaFoldDB" id="A0A0C3CI60"/>
<proteinExistence type="predicted"/>
<reference evidence="3 4" key="1">
    <citation type="submission" date="2014-04" db="EMBL/GenBank/DDBJ databases">
        <authorList>
            <consortium name="DOE Joint Genome Institute"/>
            <person name="Kuo A."/>
            <person name="Tarkka M."/>
            <person name="Buscot F."/>
            <person name="Kohler A."/>
            <person name="Nagy L.G."/>
            <person name="Floudas D."/>
            <person name="Copeland A."/>
            <person name="Barry K.W."/>
            <person name="Cichocki N."/>
            <person name="Veneault-Fourrey C."/>
            <person name="LaButti K."/>
            <person name="Lindquist E.A."/>
            <person name="Lipzen A."/>
            <person name="Lundell T."/>
            <person name="Morin E."/>
            <person name="Murat C."/>
            <person name="Sun H."/>
            <person name="Tunlid A."/>
            <person name="Henrissat B."/>
            <person name="Grigoriev I.V."/>
            <person name="Hibbett D.S."/>
            <person name="Martin F."/>
            <person name="Nordberg H.P."/>
            <person name="Cantor M.N."/>
            <person name="Hua S.X."/>
        </authorList>
    </citation>
    <scope>NUCLEOTIDE SEQUENCE [LARGE SCALE GENOMIC DNA]</scope>
    <source>
        <strain evidence="3 4">F 1598</strain>
    </source>
</reference>
<dbReference type="Gene3D" id="1.10.287.1490">
    <property type="match status" value="1"/>
</dbReference>
<dbReference type="Proteomes" id="UP000054166">
    <property type="component" value="Unassembled WGS sequence"/>
</dbReference>
<dbReference type="GO" id="GO:0005643">
    <property type="term" value="C:nuclear pore"/>
    <property type="evidence" value="ECO:0007669"/>
    <property type="project" value="TreeGrafter"/>
</dbReference>
<feature type="region of interest" description="Disordered" evidence="1">
    <location>
        <begin position="138"/>
        <end position="164"/>
    </location>
</feature>
<name>A0A0C3CI60_PILCF</name>
<feature type="region of interest" description="Disordered" evidence="1">
    <location>
        <begin position="79"/>
        <end position="106"/>
    </location>
</feature>
<dbReference type="GO" id="GO:0017056">
    <property type="term" value="F:structural constituent of nuclear pore"/>
    <property type="evidence" value="ECO:0007669"/>
    <property type="project" value="TreeGrafter"/>
</dbReference>
<dbReference type="EMBL" id="KN832975">
    <property type="protein sequence ID" value="KIM89472.1"/>
    <property type="molecule type" value="Genomic_DNA"/>
</dbReference>
<dbReference type="GO" id="GO:0006406">
    <property type="term" value="P:mRNA export from nucleus"/>
    <property type="evidence" value="ECO:0007669"/>
    <property type="project" value="TreeGrafter"/>
</dbReference>
<feature type="compositionally biased region" description="Polar residues" evidence="1">
    <location>
        <begin position="18"/>
        <end position="29"/>
    </location>
</feature>
<dbReference type="PANTHER" id="PTHR18898">
    <property type="entry name" value="NUCLEOPROTEIN TPR-RELATED"/>
    <property type="match status" value="1"/>
</dbReference>
<dbReference type="InParanoid" id="A0A0C3CI60"/>
<evidence type="ECO:0000313" key="3">
    <source>
        <dbReference type="EMBL" id="KIM89472.1"/>
    </source>
</evidence>
<feature type="domain" description="Nucleoprotein TPR/MPL1" evidence="2">
    <location>
        <begin position="213"/>
        <end position="288"/>
    </location>
</feature>
<feature type="compositionally biased region" description="Basic and acidic residues" evidence="1">
    <location>
        <begin position="153"/>
        <end position="164"/>
    </location>
</feature>
<dbReference type="SUPFAM" id="SSF90257">
    <property type="entry name" value="Myosin rod fragments"/>
    <property type="match status" value="1"/>
</dbReference>
<sequence length="516" mass="58161">MKTRRKSKAAAQAEHNADGSQADENTNTIEIPDDIDLESLQNILPDTSLTAPSPDSIVSLYRLLLAQVDEADATRRELEEARAEAEKKDVELDQALQDRESQTKDLETSLDTVQNELKEVKQERDQLASSRAALQAQINTLSSSQSSSSTEVDTMRHRVEDTEREKRDLVGVVSRLKEDSAQREEEIHTLRSNLKQARQEHQALEAQVRELRSAETSTKFKIDTLSQQLELSQSETERTSTELTEKTEEFAKYRRSKHSELSQLQAAFDALTQTHTSTESSFKALQSSHTAQSHQLTQALGKVRDLTGQLAELETTYESEATGLRKLVTMMEERETRQKESVDAIERDWAGIGERAERREAALMEEIEKEKRAKEDARKKVEQLENVLDRVGRGELPVPGRRSSTPSRMATPDPTMDGMMGLSPTVAMASKAQRAGKTFTEVYADYVRLQDDFAKKSAEYDHMDRTLADVLAQIEERVRFPSFQVSVGELTGAICRRLSFRNNALNTSVFNPKLLS</sequence>
<keyword evidence="4" id="KW-1185">Reference proteome</keyword>
<evidence type="ECO:0000313" key="4">
    <source>
        <dbReference type="Proteomes" id="UP000054166"/>
    </source>
</evidence>
<dbReference type="InterPro" id="IPR057577">
    <property type="entry name" value="Nucleoprot-TPR/MLP1_dom"/>
</dbReference>
<feature type="region of interest" description="Disordered" evidence="1">
    <location>
        <begin position="393"/>
        <end position="415"/>
    </location>
</feature>
<dbReference type="HOGENOM" id="CLU_527966_0_0_1"/>
<organism evidence="3 4">
    <name type="scientific">Piloderma croceum (strain F 1598)</name>
    <dbReference type="NCBI Taxonomy" id="765440"/>
    <lineage>
        <taxon>Eukaryota</taxon>
        <taxon>Fungi</taxon>
        <taxon>Dikarya</taxon>
        <taxon>Basidiomycota</taxon>
        <taxon>Agaricomycotina</taxon>
        <taxon>Agaricomycetes</taxon>
        <taxon>Agaricomycetidae</taxon>
        <taxon>Atheliales</taxon>
        <taxon>Atheliaceae</taxon>
        <taxon>Piloderma</taxon>
    </lineage>
</organism>
<gene>
    <name evidence="3" type="ORF">PILCRDRAFT_226608</name>
</gene>
<accession>A0A0C3CI60</accession>
<dbReference type="PANTHER" id="PTHR18898:SF2">
    <property type="entry name" value="NUCLEOPROTEIN TPR"/>
    <property type="match status" value="1"/>
</dbReference>
<feature type="region of interest" description="Disordered" evidence="1">
    <location>
        <begin position="1"/>
        <end position="30"/>
    </location>
</feature>
<dbReference type="OrthoDB" id="343070at2759"/>
<feature type="compositionally biased region" description="Low complexity" evidence="1">
    <location>
        <begin position="138"/>
        <end position="149"/>
    </location>
</feature>
<protein>
    <recommendedName>
        <fullName evidence="2">Nucleoprotein TPR/MPL1 domain-containing protein</fullName>
    </recommendedName>
</protein>
<dbReference type="Pfam" id="PF25481">
    <property type="entry name" value="Nucleoprot-TPR"/>
    <property type="match status" value="1"/>
</dbReference>
<evidence type="ECO:0000259" key="2">
    <source>
        <dbReference type="Pfam" id="PF25481"/>
    </source>
</evidence>
<evidence type="ECO:0000256" key="1">
    <source>
        <dbReference type="SAM" id="MobiDB-lite"/>
    </source>
</evidence>
<reference evidence="4" key="2">
    <citation type="submission" date="2015-01" db="EMBL/GenBank/DDBJ databases">
        <title>Evolutionary Origins and Diversification of the Mycorrhizal Mutualists.</title>
        <authorList>
            <consortium name="DOE Joint Genome Institute"/>
            <consortium name="Mycorrhizal Genomics Consortium"/>
            <person name="Kohler A."/>
            <person name="Kuo A."/>
            <person name="Nagy L.G."/>
            <person name="Floudas D."/>
            <person name="Copeland A."/>
            <person name="Barry K.W."/>
            <person name="Cichocki N."/>
            <person name="Veneault-Fourrey C."/>
            <person name="LaButti K."/>
            <person name="Lindquist E.A."/>
            <person name="Lipzen A."/>
            <person name="Lundell T."/>
            <person name="Morin E."/>
            <person name="Murat C."/>
            <person name="Riley R."/>
            <person name="Ohm R."/>
            <person name="Sun H."/>
            <person name="Tunlid A."/>
            <person name="Henrissat B."/>
            <person name="Grigoriev I.V."/>
            <person name="Hibbett D.S."/>
            <person name="Martin F."/>
        </authorList>
    </citation>
    <scope>NUCLEOTIDE SEQUENCE [LARGE SCALE GENOMIC DNA]</scope>
    <source>
        <strain evidence="4">F 1598</strain>
    </source>
</reference>